<keyword evidence="6 8" id="KW-0269">Exonuclease</keyword>
<evidence type="ECO:0000256" key="7">
    <source>
        <dbReference type="ARBA" id="ARBA00023172"/>
    </source>
</evidence>
<protein>
    <recommendedName>
        <fullName evidence="3 8">Nuclease SbcCD subunit D</fullName>
    </recommendedName>
</protein>
<name>A0ABP3B0W5_9LIST</name>
<comment type="subunit">
    <text evidence="2 8">Heterodimer of SbcC and SbcD.</text>
</comment>
<sequence length="374" mass="42453">MKFLHTADLHLGKIVSGVSMLDDQRYILKEITRIIEAEQVDAIIIAGDLYDRSVPPTSAVTLLNDTLYQWNVELGLPIFAIGGNHDSAERLNFGAAWYKHTHLFMAGKLSLPSSPVAFLDAEIWLVPFHEPALVRELSGDESIRSYEDAMQYLTSQIRSIHHPDKAQILVGHAFVAGGLPSDSERQLSVGNVDRVSTDAFHGFNYVALGHLHHPHAIHHPTIHYSGSPLKYSFSESSDQKSVRIVTFEKNKLLDVREVPLKPQKDMRIVSGTLEELSTHILDAPEDYLNIRLEDKGALIDPIGKLRRFYPNILQLERTKQEIKEQNKDRFEELMKKDDIDLFGQFFEHANGTKLSRKQQALMKDVFDEVRKEGE</sequence>
<evidence type="ECO:0000259" key="10">
    <source>
        <dbReference type="Pfam" id="PF12320"/>
    </source>
</evidence>
<keyword evidence="7 8" id="KW-0233">DNA recombination</keyword>
<keyword evidence="8" id="KW-0255">Endonuclease</keyword>
<evidence type="ECO:0000313" key="11">
    <source>
        <dbReference type="EMBL" id="EUJ32831.1"/>
    </source>
</evidence>
<evidence type="ECO:0000256" key="6">
    <source>
        <dbReference type="ARBA" id="ARBA00022839"/>
    </source>
</evidence>
<dbReference type="NCBIfam" id="TIGR00619">
    <property type="entry name" value="sbcd"/>
    <property type="match status" value="1"/>
</dbReference>
<feature type="domain" description="Nuclease SbcCD subunit D C-terminal" evidence="10">
    <location>
        <begin position="263"/>
        <end position="348"/>
    </location>
</feature>
<evidence type="ECO:0000313" key="12">
    <source>
        <dbReference type="Proteomes" id="UP000019249"/>
    </source>
</evidence>
<organism evidence="11 12">
    <name type="scientific">Listeria floridensis FSL S10-1187</name>
    <dbReference type="NCBI Taxonomy" id="1265817"/>
    <lineage>
        <taxon>Bacteria</taxon>
        <taxon>Bacillati</taxon>
        <taxon>Bacillota</taxon>
        <taxon>Bacilli</taxon>
        <taxon>Bacillales</taxon>
        <taxon>Listeriaceae</taxon>
        <taxon>Listeria</taxon>
    </lineage>
</organism>
<comment type="similarity">
    <text evidence="1 8">Belongs to the SbcD family.</text>
</comment>
<dbReference type="Proteomes" id="UP000019249">
    <property type="component" value="Unassembled WGS sequence"/>
</dbReference>
<dbReference type="Pfam" id="PF00149">
    <property type="entry name" value="Metallophos"/>
    <property type="match status" value="1"/>
</dbReference>
<dbReference type="InterPro" id="IPR004593">
    <property type="entry name" value="SbcD"/>
</dbReference>
<keyword evidence="5 8" id="KW-0378">Hydrolase</keyword>
<dbReference type="SUPFAM" id="SSF56300">
    <property type="entry name" value="Metallo-dependent phosphatases"/>
    <property type="match status" value="1"/>
</dbReference>
<comment type="caution">
    <text evidence="11">The sequence shown here is derived from an EMBL/GenBank/DDBJ whole genome shotgun (WGS) entry which is preliminary data.</text>
</comment>
<evidence type="ECO:0000259" key="9">
    <source>
        <dbReference type="Pfam" id="PF00149"/>
    </source>
</evidence>
<evidence type="ECO:0000256" key="4">
    <source>
        <dbReference type="ARBA" id="ARBA00022722"/>
    </source>
</evidence>
<dbReference type="InterPro" id="IPR004843">
    <property type="entry name" value="Calcineurin-like_PHP"/>
</dbReference>
<evidence type="ECO:0000256" key="5">
    <source>
        <dbReference type="ARBA" id="ARBA00022801"/>
    </source>
</evidence>
<dbReference type="InterPro" id="IPR041796">
    <property type="entry name" value="Mre11_N"/>
</dbReference>
<comment type="function">
    <text evidence="8">SbcCD cleaves DNA hairpin structures. These structures can inhibit DNA replication and are intermediates in certain DNA recombination reactions. The complex acts as a 3'-&gt;5' double strand exonuclease that can open hairpins. It also has a 5' single-strand endonuclease activity.</text>
</comment>
<evidence type="ECO:0000256" key="1">
    <source>
        <dbReference type="ARBA" id="ARBA00010555"/>
    </source>
</evidence>
<dbReference type="Gene3D" id="3.60.21.10">
    <property type="match status" value="1"/>
</dbReference>
<evidence type="ECO:0000256" key="8">
    <source>
        <dbReference type="RuleBase" id="RU363069"/>
    </source>
</evidence>
<proteinExistence type="inferred from homology"/>
<dbReference type="InterPro" id="IPR050535">
    <property type="entry name" value="DNA_Repair-Maintenance_Comp"/>
</dbReference>
<reference evidence="11 12" key="1">
    <citation type="journal article" date="2014" name="Int. J. Syst. Evol. Microbiol.">
        <title>Listeria floridensis sp. nov., Listeria aquatica sp. nov., Listeria cornellensis sp. nov., Listeria riparia sp. nov. and Listeria grandensis sp. nov., from agricultural and natural environments.</title>
        <authorList>
            <person name="den Bakker H.C."/>
            <person name="Warchocki S."/>
            <person name="Wright E.M."/>
            <person name="Allred A.F."/>
            <person name="Ahlstrom C."/>
            <person name="Manuel C.S."/>
            <person name="Stasiewicz M.J."/>
            <person name="Burrell A."/>
            <person name="Roof S."/>
            <person name="Strawn L."/>
            <person name="Fortes E.D."/>
            <person name="Nightingale K.K."/>
            <person name="Kephart D."/>
            <person name="Wiedmann M."/>
        </authorList>
    </citation>
    <scope>NUCLEOTIDE SEQUENCE [LARGE SCALE GENOMIC DNA]</scope>
    <source>
        <strain evidence="11 12">FSL S10-1187</strain>
    </source>
</reference>
<keyword evidence="12" id="KW-1185">Reference proteome</keyword>
<keyword evidence="8" id="KW-0235">DNA replication</keyword>
<dbReference type="PANTHER" id="PTHR30337">
    <property type="entry name" value="COMPONENT OF ATP-DEPENDENT DSDNA EXONUCLEASE"/>
    <property type="match status" value="1"/>
</dbReference>
<dbReference type="RefSeq" id="WP_036096873.1">
    <property type="nucleotide sequence ID" value="NZ_AODF01000009.1"/>
</dbReference>
<evidence type="ECO:0000256" key="3">
    <source>
        <dbReference type="ARBA" id="ARBA00013365"/>
    </source>
</evidence>
<feature type="domain" description="Calcineurin-like phosphoesterase" evidence="9">
    <location>
        <begin position="1"/>
        <end position="214"/>
    </location>
</feature>
<dbReference type="CDD" id="cd00840">
    <property type="entry name" value="MPP_Mre11_N"/>
    <property type="match status" value="1"/>
</dbReference>
<evidence type="ECO:0000256" key="2">
    <source>
        <dbReference type="ARBA" id="ARBA00011322"/>
    </source>
</evidence>
<dbReference type="PANTHER" id="PTHR30337:SF0">
    <property type="entry name" value="NUCLEASE SBCCD SUBUNIT D"/>
    <property type="match status" value="1"/>
</dbReference>
<keyword evidence="4 8" id="KW-0540">Nuclease</keyword>
<accession>A0ABP3B0W5</accession>
<dbReference type="InterPro" id="IPR029052">
    <property type="entry name" value="Metallo-depent_PP-like"/>
</dbReference>
<dbReference type="Pfam" id="PF12320">
    <property type="entry name" value="SbcD_C"/>
    <property type="match status" value="1"/>
</dbReference>
<gene>
    <name evidence="8" type="primary">sbcD</name>
    <name evidence="11" type="ORF">MFLO_06049</name>
</gene>
<dbReference type="EMBL" id="AODF01000009">
    <property type="protein sequence ID" value="EUJ32831.1"/>
    <property type="molecule type" value="Genomic_DNA"/>
</dbReference>
<dbReference type="InterPro" id="IPR026843">
    <property type="entry name" value="SbcD_C"/>
</dbReference>